<proteinExistence type="predicted"/>
<dbReference type="OrthoDB" id="5419426at2"/>
<evidence type="ECO:0000313" key="3">
    <source>
        <dbReference type="EMBL" id="QBG34734.1"/>
    </source>
</evidence>
<sequence length="164" mass="17901">MLAIRSFKVSDKDKLADLAVLAFQEYQQAYEDWPALVKRLRCFAELASSADIFVATIANEIVGAVAYVGAQSEKADYFPDNTPIIRMLVVAPKARGQGIGMKLTQACIDKARSGKNKQIALHTSSIMKSALTMYLAMGFEKTADAPTLLGVDYGVYVKRLGNDD</sequence>
<dbReference type="InterPro" id="IPR050769">
    <property type="entry name" value="NAT_camello-type"/>
</dbReference>
<dbReference type="GO" id="GO:0008080">
    <property type="term" value="F:N-acetyltransferase activity"/>
    <property type="evidence" value="ECO:0007669"/>
    <property type="project" value="InterPro"/>
</dbReference>
<reference evidence="3 4" key="1">
    <citation type="submission" date="2018-12" db="EMBL/GenBank/DDBJ databases">
        <title>Complete genome of Litorilituus sediminis.</title>
        <authorList>
            <person name="Liu A."/>
            <person name="Rong J."/>
        </authorList>
    </citation>
    <scope>NUCLEOTIDE SEQUENCE [LARGE SCALE GENOMIC DNA]</scope>
    <source>
        <strain evidence="3 4">JCM 17549</strain>
    </source>
</reference>
<dbReference type="CDD" id="cd04301">
    <property type="entry name" value="NAT_SF"/>
    <property type="match status" value="1"/>
</dbReference>
<dbReference type="PANTHER" id="PTHR13947">
    <property type="entry name" value="GNAT FAMILY N-ACETYLTRANSFERASE"/>
    <property type="match status" value="1"/>
</dbReference>
<dbReference type="AlphaFoldDB" id="A0A4P6P1B6"/>
<dbReference type="SUPFAM" id="SSF55729">
    <property type="entry name" value="Acyl-CoA N-acyltransferases (Nat)"/>
    <property type="match status" value="1"/>
</dbReference>
<dbReference type="KEGG" id="lsd:EMK97_02755"/>
<keyword evidence="1 3" id="KW-0808">Transferase</keyword>
<dbReference type="PROSITE" id="PS51186">
    <property type="entry name" value="GNAT"/>
    <property type="match status" value="1"/>
</dbReference>
<name>A0A4P6P1B6_9GAMM</name>
<dbReference type="RefSeq" id="WP_130599226.1">
    <property type="nucleotide sequence ID" value="NZ_CP034759.1"/>
</dbReference>
<gene>
    <name evidence="3" type="ORF">EMK97_02755</name>
</gene>
<organism evidence="3 4">
    <name type="scientific">Litorilituus sediminis</name>
    <dbReference type="NCBI Taxonomy" id="718192"/>
    <lineage>
        <taxon>Bacteria</taxon>
        <taxon>Pseudomonadati</taxon>
        <taxon>Pseudomonadota</taxon>
        <taxon>Gammaproteobacteria</taxon>
        <taxon>Alteromonadales</taxon>
        <taxon>Colwelliaceae</taxon>
        <taxon>Litorilituus</taxon>
    </lineage>
</organism>
<dbReference type="InterPro" id="IPR000182">
    <property type="entry name" value="GNAT_dom"/>
</dbReference>
<accession>A0A4P6P1B6</accession>
<keyword evidence="4" id="KW-1185">Reference proteome</keyword>
<dbReference type="Pfam" id="PF13508">
    <property type="entry name" value="Acetyltransf_7"/>
    <property type="match status" value="1"/>
</dbReference>
<dbReference type="Proteomes" id="UP000290244">
    <property type="component" value="Chromosome"/>
</dbReference>
<feature type="domain" description="N-acetyltransferase" evidence="2">
    <location>
        <begin position="2"/>
        <end position="162"/>
    </location>
</feature>
<dbReference type="Gene3D" id="3.40.630.30">
    <property type="match status" value="1"/>
</dbReference>
<protein>
    <submittedName>
        <fullName evidence="3">GNAT family N-acetyltransferase</fullName>
    </submittedName>
</protein>
<dbReference type="PANTHER" id="PTHR13947:SF37">
    <property type="entry name" value="LD18367P"/>
    <property type="match status" value="1"/>
</dbReference>
<evidence type="ECO:0000259" key="2">
    <source>
        <dbReference type="PROSITE" id="PS51186"/>
    </source>
</evidence>
<evidence type="ECO:0000256" key="1">
    <source>
        <dbReference type="ARBA" id="ARBA00022679"/>
    </source>
</evidence>
<dbReference type="EMBL" id="CP034759">
    <property type="protein sequence ID" value="QBG34734.1"/>
    <property type="molecule type" value="Genomic_DNA"/>
</dbReference>
<evidence type="ECO:0000313" key="4">
    <source>
        <dbReference type="Proteomes" id="UP000290244"/>
    </source>
</evidence>
<dbReference type="InterPro" id="IPR016181">
    <property type="entry name" value="Acyl_CoA_acyltransferase"/>
</dbReference>